<dbReference type="Gene3D" id="3.40.190.10">
    <property type="entry name" value="Periplasmic binding protein-like II"/>
    <property type="match status" value="2"/>
</dbReference>
<dbReference type="SUPFAM" id="SSF55785">
    <property type="entry name" value="PYP-like sensor domain (PAS domain)"/>
    <property type="match status" value="1"/>
</dbReference>
<evidence type="ECO:0000259" key="11">
    <source>
        <dbReference type="PROSITE" id="PS50109"/>
    </source>
</evidence>
<sequence length="852" mass="95467">MVRRPDVRFLLAALLLLFAFSAAASAATPAAVDPLTPEERQWLTAHDGKIRLAPSPNWEPLEFFDENGRYRGLVADYMHLVEERLGFRFKVIRIDSWENVLTLARHREVDIISAAHHTRERGEFLNWSPTLFTLSNTIIVKKSVPGVLTLGRMQNMTIGVPAGYAVYHYIRGTYPDLNLVPVSSGREGMRMVSFGELDAMIMEVPNALFVIEDQQITNLRLAGTIDFKVELGTATRNDWPLLGSIMEKGLALITEEERADIYNKWVRLEQIPFYRNPTFWTVISSMFIVVAVIMAAVIAINRTLKMQVAQRTEELRVNEKRLEALLRLNQMTEASLDEIMAFAVKEAVKLTRSRFGYLAFADSTGWLFVHDSPYAAAGKGWTATCTPEGFPDEFKGFWGEALARRVPVTTNDYPASNPAMKGVPTGVGPIFRYMNIPVLKRGEVVVVAGVGNKPVPYDDADQRQVTLLMAGMWRMVQRRRSEEALKQSEKRFRDLVESALTGITIVQAGEVVYNNPEQERIMGALAPFGTRRDETIHPDDLEAVNRFSEAVMNGEPGLHEAEFRFTPTTGSKDEGRQIWVTCRANPIEFQGESAMLINTMDITWAKELEHLLVVQDKMASLGHVAAGIAHEIRNPLSGINIYMSTLEKRVAAGRSMAELEPVFRQVRSASGKIESVIRRVMNFSKPCEPKIVLTRINKPVREALALSMMMLTKSNIHVEQRLDEALPRCYAEPQLIEEVVLNLITNAASALKAWPWEKRIRVSTFLEGGEIILQVEDSGPGVPREVRDRVFEPFFTTKNNSTGIGLSLCHRIVTDHGGSIRVEEGEGGGARFVVALPLEGDRGESRNVRHGL</sequence>
<evidence type="ECO:0000256" key="4">
    <source>
        <dbReference type="ARBA" id="ARBA00022679"/>
    </source>
</evidence>
<dbReference type="InterPro" id="IPR029016">
    <property type="entry name" value="GAF-like_dom_sf"/>
</dbReference>
<dbReference type="InterPro" id="IPR003661">
    <property type="entry name" value="HisK_dim/P_dom"/>
</dbReference>
<dbReference type="Gene3D" id="1.10.287.130">
    <property type="match status" value="1"/>
</dbReference>
<evidence type="ECO:0000256" key="1">
    <source>
        <dbReference type="ARBA" id="ARBA00000085"/>
    </source>
</evidence>
<reference evidence="12 13" key="1">
    <citation type="submission" date="2019-03" db="EMBL/GenBank/DDBJ databases">
        <authorList>
            <person name="Nijsse B."/>
        </authorList>
    </citation>
    <scope>NUCLEOTIDE SEQUENCE [LARGE SCALE GENOMIC DNA]</scope>
    <source>
        <strain evidence="12">Desulfoluna butyratoxydans MSL71</strain>
    </source>
</reference>
<dbReference type="InterPro" id="IPR036890">
    <property type="entry name" value="HATPase_C_sf"/>
</dbReference>
<evidence type="ECO:0000256" key="9">
    <source>
        <dbReference type="SAM" id="Phobius"/>
    </source>
</evidence>
<dbReference type="InterPro" id="IPR005467">
    <property type="entry name" value="His_kinase_dom"/>
</dbReference>
<dbReference type="Pfam" id="PF00497">
    <property type="entry name" value="SBP_bac_3"/>
    <property type="match status" value="1"/>
</dbReference>
<dbReference type="SUPFAM" id="SSF53850">
    <property type="entry name" value="Periplasmic binding protein-like II"/>
    <property type="match status" value="1"/>
</dbReference>
<name>A0A4U8YHW1_9BACT</name>
<dbReference type="SUPFAM" id="SSF55874">
    <property type="entry name" value="ATPase domain of HSP90 chaperone/DNA topoisomerase II/histidine kinase"/>
    <property type="match status" value="1"/>
</dbReference>
<keyword evidence="3" id="KW-0597">Phosphoprotein</keyword>
<gene>
    <name evidence="12" type="ORF">MSL71_8330</name>
</gene>
<evidence type="ECO:0000256" key="6">
    <source>
        <dbReference type="ARBA" id="ARBA00022777"/>
    </source>
</evidence>
<dbReference type="SMART" id="SM00062">
    <property type="entry name" value="PBPb"/>
    <property type="match status" value="1"/>
</dbReference>
<dbReference type="PRINTS" id="PR00344">
    <property type="entry name" value="BCTRLSENSOR"/>
</dbReference>
<dbReference type="InterPro" id="IPR035965">
    <property type="entry name" value="PAS-like_dom_sf"/>
</dbReference>
<evidence type="ECO:0000256" key="8">
    <source>
        <dbReference type="ARBA" id="ARBA00023012"/>
    </source>
</evidence>
<proteinExistence type="predicted"/>
<dbReference type="SMART" id="SM00388">
    <property type="entry name" value="HisKA"/>
    <property type="match status" value="1"/>
</dbReference>
<dbReference type="PANTHER" id="PTHR43065">
    <property type="entry name" value="SENSOR HISTIDINE KINASE"/>
    <property type="match status" value="1"/>
</dbReference>
<dbReference type="RefSeq" id="WP_180137383.1">
    <property type="nucleotide sequence ID" value="NZ_CAADHO010000001.1"/>
</dbReference>
<evidence type="ECO:0000256" key="10">
    <source>
        <dbReference type="SAM" id="SignalP"/>
    </source>
</evidence>
<organism evidence="12 13">
    <name type="scientific">Desulfoluna butyratoxydans</name>
    <dbReference type="NCBI Taxonomy" id="231438"/>
    <lineage>
        <taxon>Bacteria</taxon>
        <taxon>Pseudomonadati</taxon>
        <taxon>Thermodesulfobacteriota</taxon>
        <taxon>Desulfobacteria</taxon>
        <taxon>Desulfobacterales</taxon>
        <taxon>Desulfolunaceae</taxon>
        <taxon>Desulfoluna</taxon>
    </lineage>
</organism>
<dbReference type="Gene3D" id="3.30.450.40">
    <property type="match status" value="1"/>
</dbReference>
<dbReference type="EMBL" id="CAADHO010000001">
    <property type="protein sequence ID" value="VFQ43205.1"/>
    <property type="molecule type" value="Genomic_DNA"/>
</dbReference>
<evidence type="ECO:0000256" key="7">
    <source>
        <dbReference type="ARBA" id="ARBA00022840"/>
    </source>
</evidence>
<keyword evidence="13" id="KW-1185">Reference proteome</keyword>
<feature type="signal peptide" evidence="10">
    <location>
        <begin position="1"/>
        <end position="26"/>
    </location>
</feature>
<keyword evidence="6" id="KW-0418">Kinase</keyword>
<keyword evidence="9" id="KW-1133">Transmembrane helix</keyword>
<dbReference type="Pfam" id="PF00512">
    <property type="entry name" value="HisKA"/>
    <property type="match status" value="1"/>
</dbReference>
<keyword evidence="10" id="KW-0732">Signal</keyword>
<dbReference type="Proteomes" id="UP000507962">
    <property type="component" value="Unassembled WGS sequence"/>
</dbReference>
<dbReference type="EC" id="2.7.13.3" evidence="2"/>
<dbReference type="PROSITE" id="PS50109">
    <property type="entry name" value="HIS_KIN"/>
    <property type="match status" value="1"/>
</dbReference>
<dbReference type="GO" id="GO:0000155">
    <property type="term" value="F:phosphorelay sensor kinase activity"/>
    <property type="evidence" value="ECO:0007669"/>
    <property type="project" value="InterPro"/>
</dbReference>
<dbReference type="CDD" id="cd00082">
    <property type="entry name" value="HisKA"/>
    <property type="match status" value="1"/>
</dbReference>
<dbReference type="InterPro" id="IPR003594">
    <property type="entry name" value="HATPase_dom"/>
</dbReference>
<feature type="domain" description="Histidine kinase" evidence="11">
    <location>
        <begin position="627"/>
        <end position="840"/>
    </location>
</feature>
<keyword evidence="7" id="KW-0067">ATP-binding</keyword>
<evidence type="ECO:0000313" key="12">
    <source>
        <dbReference type="EMBL" id="VFQ43205.1"/>
    </source>
</evidence>
<dbReference type="Pfam" id="PF13185">
    <property type="entry name" value="GAF_2"/>
    <property type="match status" value="1"/>
</dbReference>
<dbReference type="CDD" id="cd01007">
    <property type="entry name" value="PBP2_BvgS_HisK_like"/>
    <property type="match status" value="1"/>
</dbReference>
<evidence type="ECO:0000256" key="2">
    <source>
        <dbReference type="ARBA" id="ARBA00012438"/>
    </source>
</evidence>
<evidence type="ECO:0000313" key="13">
    <source>
        <dbReference type="Proteomes" id="UP000507962"/>
    </source>
</evidence>
<dbReference type="SUPFAM" id="SSF47384">
    <property type="entry name" value="Homodimeric domain of signal transducing histidine kinase"/>
    <property type="match status" value="1"/>
</dbReference>
<keyword evidence="9" id="KW-0812">Transmembrane</keyword>
<evidence type="ECO:0000256" key="5">
    <source>
        <dbReference type="ARBA" id="ARBA00022741"/>
    </source>
</evidence>
<feature type="transmembrane region" description="Helical" evidence="9">
    <location>
        <begin position="279"/>
        <end position="301"/>
    </location>
</feature>
<dbReference type="SUPFAM" id="SSF55781">
    <property type="entry name" value="GAF domain-like"/>
    <property type="match status" value="1"/>
</dbReference>
<keyword evidence="4" id="KW-0808">Transferase</keyword>
<dbReference type="GO" id="GO:0005524">
    <property type="term" value="F:ATP binding"/>
    <property type="evidence" value="ECO:0007669"/>
    <property type="project" value="UniProtKB-KW"/>
</dbReference>
<dbReference type="InterPro" id="IPR001638">
    <property type="entry name" value="Solute-binding_3/MltF_N"/>
</dbReference>
<keyword evidence="5" id="KW-0547">Nucleotide-binding</keyword>
<comment type="catalytic activity">
    <reaction evidence="1">
        <text>ATP + protein L-histidine = ADP + protein N-phospho-L-histidine.</text>
        <dbReference type="EC" id="2.7.13.3"/>
    </reaction>
</comment>
<dbReference type="Pfam" id="PF02518">
    <property type="entry name" value="HATPase_c"/>
    <property type="match status" value="1"/>
</dbReference>
<dbReference type="Gene3D" id="3.30.565.10">
    <property type="entry name" value="Histidine kinase-like ATPase, C-terminal domain"/>
    <property type="match status" value="1"/>
</dbReference>
<keyword evidence="9" id="KW-0472">Membrane</keyword>
<protein>
    <recommendedName>
        <fullName evidence="2">histidine kinase</fullName>
        <ecNumber evidence="2">2.7.13.3</ecNumber>
    </recommendedName>
</protein>
<dbReference type="AlphaFoldDB" id="A0A4U8YHW1"/>
<dbReference type="InterPro" id="IPR004358">
    <property type="entry name" value="Sig_transdc_His_kin-like_C"/>
</dbReference>
<dbReference type="Gene3D" id="3.30.450.20">
    <property type="entry name" value="PAS domain"/>
    <property type="match status" value="1"/>
</dbReference>
<dbReference type="SMART" id="SM00387">
    <property type="entry name" value="HATPase_c"/>
    <property type="match status" value="1"/>
</dbReference>
<dbReference type="InterPro" id="IPR003018">
    <property type="entry name" value="GAF"/>
</dbReference>
<dbReference type="InterPro" id="IPR000014">
    <property type="entry name" value="PAS"/>
</dbReference>
<dbReference type="InterPro" id="IPR036097">
    <property type="entry name" value="HisK_dim/P_sf"/>
</dbReference>
<evidence type="ECO:0000256" key="3">
    <source>
        <dbReference type="ARBA" id="ARBA00022553"/>
    </source>
</evidence>
<dbReference type="NCBIfam" id="TIGR00229">
    <property type="entry name" value="sensory_box"/>
    <property type="match status" value="1"/>
</dbReference>
<dbReference type="PANTHER" id="PTHR43065:SF10">
    <property type="entry name" value="PEROXIDE STRESS-ACTIVATED HISTIDINE KINASE MAK3"/>
    <property type="match status" value="1"/>
</dbReference>
<keyword evidence="8" id="KW-0902">Two-component regulatory system</keyword>
<accession>A0A4U8YHW1</accession>
<feature type="chain" id="PRO_5020188509" description="histidine kinase" evidence="10">
    <location>
        <begin position="27"/>
        <end position="852"/>
    </location>
</feature>